<proteinExistence type="predicted"/>
<dbReference type="Proteomes" id="UP000325116">
    <property type="component" value="Unassembled WGS sequence"/>
</dbReference>
<protein>
    <submittedName>
        <fullName evidence="1">Uncharacterized protein</fullName>
    </submittedName>
</protein>
<gene>
    <name evidence="1" type="ORF">EPJ80_07590</name>
</gene>
<dbReference type="RefSeq" id="WP_147758519.1">
    <property type="nucleotide sequence ID" value="NZ_SAXT01000005.1"/>
</dbReference>
<evidence type="ECO:0000313" key="2">
    <source>
        <dbReference type="Proteomes" id="UP000325116"/>
    </source>
</evidence>
<reference evidence="1 2" key="1">
    <citation type="journal article" date="1992" name="Lakartidningen">
        <title>[Penicillin V and not amoxicillin is the first choice preparation in acute otitis].</title>
        <authorList>
            <person name="Kamme C."/>
            <person name="Lundgren K."/>
            <person name="Prellner K."/>
        </authorList>
    </citation>
    <scope>NUCLEOTIDE SEQUENCE [LARGE SCALE GENOMIC DNA]</scope>
    <source>
        <strain evidence="1 2">W1</strain>
    </source>
</reference>
<dbReference type="AlphaFoldDB" id="A0A5C8CF40"/>
<comment type="caution">
    <text evidence="1">The sequence shown here is derived from an EMBL/GenBank/DDBJ whole genome shotgun (WGS) entry which is preliminary data.</text>
</comment>
<name>A0A5C8CF40_9SPIR</name>
<accession>A0A5C8CF40</accession>
<evidence type="ECO:0000313" key="1">
    <source>
        <dbReference type="EMBL" id="TXJ11576.1"/>
    </source>
</evidence>
<sequence length="174" mass="20689">MCQNKEWLIEFKDNSYFRISENQFYKDNQKNYAVCVNNERGMREMDFCYCHKNHIDLIECKETTNPKKQSLKENCVDKALHSSALLKTALYSKNNDILQALNNINRNYTGVEELKLYFIFKIPEKDKSVIYDVSKIIENSIKKFLICPLGKMWNIKEVQVLDYDTAKNMLNYIR</sequence>
<organism evidence="1 2">
    <name type="scientific">Brachyspira aalborgi</name>
    <dbReference type="NCBI Taxonomy" id="29522"/>
    <lineage>
        <taxon>Bacteria</taxon>
        <taxon>Pseudomonadati</taxon>
        <taxon>Spirochaetota</taxon>
        <taxon>Spirochaetia</taxon>
        <taxon>Brachyspirales</taxon>
        <taxon>Brachyspiraceae</taxon>
        <taxon>Brachyspira</taxon>
    </lineage>
</organism>
<dbReference type="EMBL" id="SAXT01000005">
    <property type="protein sequence ID" value="TXJ11576.1"/>
    <property type="molecule type" value="Genomic_DNA"/>
</dbReference>